<dbReference type="PANTHER" id="PTHR45677:SF8">
    <property type="entry name" value="CYSTEINE SULFINIC ACID DECARBOXYLASE"/>
    <property type="match status" value="1"/>
</dbReference>
<dbReference type="InterPro" id="IPR015424">
    <property type="entry name" value="PyrdxlP-dep_Trfase"/>
</dbReference>
<evidence type="ECO:0000256" key="6">
    <source>
        <dbReference type="RuleBase" id="RU000382"/>
    </source>
</evidence>
<evidence type="ECO:0000313" key="7">
    <source>
        <dbReference type="EMBL" id="QPI53231.1"/>
    </source>
</evidence>
<dbReference type="InterPro" id="IPR010977">
    <property type="entry name" value="Aromatic_deC"/>
</dbReference>
<evidence type="ECO:0000256" key="3">
    <source>
        <dbReference type="ARBA" id="ARBA00022793"/>
    </source>
</evidence>
<reference evidence="7 8" key="1">
    <citation type="submission" date="2020-11" db="EMBL/GenBank/DDBJ databases">
        <authorList>
            <person name="Sun Q."/>
        </authorList>
    </citation>
    <scope>NUCLEOTIDE SEQUENCE [LARGE SCALE GENOMIC DNA]</scope>
    <source>
        <strain evidence="7 8">P8398</strain>
    </source>
</reference>
<dbReference type="GO" id="GO:0008483">
    <property type="term" value="F:transaminase activity"/>
    <property type="evidence" value="ECO:0007669"/>
    <property type="project" value="UniProtKB-KW"/>
</dbReference>
<dbReference type="Gene3D" id="3.40.640.10">
    <property type="entry name" value="Type I PLP-dependent aspartate aminotransferase-like (Major domain)"/>
    <property type="match status" value="1"/>
</dbReference>
<sequence length="471" mass="51631">MANCAQELATVFESAARPYSGMDPMLLRENIFGMSLANEDAEPLDTVIRQVARDIARHAIVVQHPHCIAHLHTPPMLCGIAAENFIAAQNQSMDSWDQSGSATFVEQHVIAHLCRLFSYPSEGDGVFTSGGTQGNIMALLIARDWFAQQRSGHNVQRDGLPPYASRLRIIGSAKSHFTLEKAASVMGLGQQAVVRIPTNPDGTMIIEALESTLRQLQVDGLLPFVIVGTAGTTDHGAVDGLRDISRIARASNIWFHVDAAYGGAMILSQAKQRLAGIELADSLIVDFHKMWFQPVSCGALLMRDTSDFKYLLHHADYLNRESDDLPNLVDKTISTTRRFDALKVFMMLRAVGTDTLGAMVDHLLQQGTAIALHLREDERFELLALPALSTVLFRYADLPETLGIDAFNRQLRVALLKRGIAVLGETTVAGKVALKLTILNPCLTIGMFVDLFNKIVELAETLKSDVLAEHV</sequence>
<dbReference type="PROSITE" id="PS00392">
    <property type="entry name" value="DDC_GAD_HDC_YDC"/>
    <property type="match status" value="1"/>
</dbReference>
<keyword evidence="3" id="KW-0210">Decarboxylase</keyword>
<keyword evidence="7" id="KW-0032">Aminotransferase</keyword>
<keyword evidence="7" id="KW-0808">Transferase</keyword>
<dbReference type="EMBL" id="CP065053">
    <property type="protein sequence ID" value="QPI53231.1"/>
    <property type="molecule type" value="Genomic_DNA"/>
</dbReference>
<evidence type="ECO:0000313" key="8">
    <source>
        <dbReference type="Proteomes" id="UP000662888"/>
    </source>
</evidence>
<dbReference type="Gene3D" id="1.20.1650.10">
    <property type="entry name" value="PLP-dependent transferases"/>
    <property type="match status" value="1"/>
</dbReference>
<name>A0AA48WIY3_9BURK</name>
<keyword evidence="8" id="KW-1185">Reference proteome</keyword>
<evidence type="ECO:0000256" key="4">
    <source>
        <dbReference type="ARBA" id="ARBA00022898"/>
    </source>
</evidence>
<evidence type="ECO:0000256" key="1">
    <source>
        <dbReference type="ARBA" id="ARBA00001933"/>
    </source>
</evidence>
<dbReference type="Pfam" id="PF00282">
    <property type="entry name" value="Pyridoxal_deC"/>
    <property type="match status" value="1"/>
</dbReference>
<dbReference type="InterPro" id="IPR021115">
    <property type="entry name" value="Pyridoxal-P_BS"/>
</dbReference>
<accession>A0AA48WIY3</accession>
<evidence type="ECO:0000256" key="2">
    <source>
        <dbReference type="ARBA" id="ARBA00009533"/>
    </source>
</evidence>
<dbReference type="PRINTS" id="PR00800">
    <property type="entry name" value="YHDCRBOXLASE"/>
</dbReference>
<keyword evidence="5 6" id="KW-0456">Lyase</keyword>
<dbReference type="Gene3D" id="3.90.1150.10">
    <property type="entry name" value="Aspartate Aminotransferase, domain 1"/>
    <property type="match status" value="1"/>
</dbReference>
<keyword evidence="4 6" id="KW-0663">Pyridoxal phosphate</keyword>
<dbReference type="Proteomes" id="UP000662888">
    <property type="component" value="Chromosome"/>
</dbReference>
<dbReference type="SUPFAM" id="SSF53383">
    <property type="entry name" value="PLP-dependent transferases"/>
    <property type="match status" value="1"/>
</dbReference>
<dbReference type="InterPro" id="IPR015421">
    <property type="entry name" value="PyrdxlP-dep_Trfase_major"/>
</dbReference>
<dbReference type="InterPro" id="IPR015422">
    <property type="entry name" value="PyrdxlP-dep_Trfase_small"/>
</dbReference>
<comment type="cofactor">
    <cofactor evidence="1 6">
        <name>pyridoxal 5'-phosphate</name>
        <dbReference type="ChEBI" id="CHEBI:597326"/>
    </cofactor>
</comment>
<organism evidence="7 8">
    <name type="scientific">Massilia antarctica</name>
    <dbReference type="NCBI Taxonomy" id="2765360"/>
    <lineage>
        <taxon>Bacteria</taxon>
        <taxon>Pseudomonadati</taxon>
        <taxon>Pseudomonadota</taxon>
        <taxon>Betaproteobacteria</taxon>
        <taxon>Burkholderiales</taxon>
        <taxon>Oxalobacteraceae</taxon>
        <taxon>Telluria group</taxon>
        <taxon>Massilia</taxon>
    </lineage>
</organism>
<proteinExistence type="inferred from homology"/>
<evidence type="ECO:0000256" key="5">
    <source>
        <dbReference type="ARBA" id="ARBA00023239"/>
    </source>
</evidence>
<dbReference type="InterPro" id="IPR002129">
    <property type="entry name" value="PyrdxlP-dep_de-COase"/>
</dbReference>
<dbReference type="PANTHER" id="PTHR45677">
    <property type="entry name" value="GLUTAMATE DECARBOXYLASE-RELATED"/>
    <property type="match status" value="1"/>
</dbReference>
<comment type="similarity">
    <text evidence="2 6">Belongs to the group II decarboxylase family.</text>
</comment>
<protein>
    <submittedName>
        <fullName evidence="7">Aspartate aminotransferase family protein</fullName>
    </submittedName>
</protein>
<gene>
    <name evidence="7" type="ORF">IV454_12575</name>
</gene>